<proteinExistence type="predicted"/>
<keyword evidence="1" id="KW-0732">Signal</keyword>
<reference evidence="2" key="1">
    <citation type="journal article" date="2020" name="New Phytol.">
        <title>Comparative genomics reveals dynamic genome evolution in host specialist ectomycorrhizal fungi.</title>
        <authorList>
            <person name="Lofgren L.A."/>
            <person name="Nguyen N.H."/>
            <person name="Vilgalys R."/>
            <person name="Ruytinx J."/>
            <person name="Liao H.L."/>
            <person name="Branco S."/>
            <person name="Kuo A."/>
            <person name="LaButti K."/>
            <person name="Lipzen A."/>
            <person name="Andreopoulos W."/>
            <person name="Pangilinan J."/>
            <person name="Riley R."/>
            <person name="Hundley H."/>
            <person name="Na H."/>
            <person name="Barry K."/>
            <person name="Grigoriev I.V."/>
            <person name="Stajich J.E."/>
            <person name="Kennedy P.G."/>
        </authorList>
    </citation>
    <scope>NUCLEOTIDE SEQUENCE</scope>
    <source>
        <strain evidence="2">FC203</strain>
    </source>
</reference>
<evidence type="ECO:0000313" key="2">
    <source>
        <dbReference type="EMBL" id="KAG1898087.1"/>
    </source>
</evidence>
<gene>
    <name evidence="2" type="ORF">F5891DRAFT_1191390</name>
</gene>
<dbReference type="AlphaFoldDB" id="A0AAD4E1W6"/>
<dbReference type="GeneID" id="64661744"/>
<dbReference type="EMBL" id="JABBWK010000042">
    <property type="protein sequence ID" value="KAG1898087.1"/>
    <property type="molecule type" value="Genomic_DNA"/>
</dbReference>
<keyword evidence="3" id="KW-1185">Reference proteome</keyword>
<dbReference type="RefSeq" id="XP_041223663.1">
    <property type="nucleotide sequence ID" value="XM_041367446.1"/>
</dbReference>
<feature type="signal peptide" evidence="1">
    <location>
        <begin position="1"/>
        <end position="19"/>
    </location>
</feature>
<sequence>MKSSFFWLLAFLSMDFARLDYELNRIASRHKLPMQKVLEEWLERQESSDPESWRQLDGIPCIMGGLTALCGRLDGQGGNFPWKTLPTLLEKHGFVLHNYPENTLMPGERHNTLRKSKGIHDLTLCERGVLADALKDDFADSHIDWNGHRRLRLHNTSPAPSRPHPRPGPSRHLITLHETSPVPYNPVPSRRRKLHMFVEVPLPPPSWRLLAAQQAAAADDMMQQPSSPVSVSRADTRELIPAIVCLTQNSTMTDGAVDEFDGLVGSQEN</sequence>
<accession>A0AAD4E1W6</accession>
<evidence type="ECO:0000313" key="3">
    <source>
        <dbReference type="Proteomes" id="UP001195769"/>
    </source>
</evidence>
<comment type="caution">
    <text evidence="2">The sequence shown here is derived from an EMBL/GenBank/DDBJ whole genome shotgun (WGS) entry which is preliminary data.</text>
</comment>
<dbReference type="Proteomes" id="UP001195769">
    <property type="component" value="Unassembled WGS sequence"/>
</dbReference>
<feature type="chain" id="PRO_5042234022" evidence="1">
    <location>
        <begin position="20"/>
        <end position="269"/>
    </location>
</feature>
<name>A0AAD4E1W6_9AGAM</name>
<organism evidence="2 3">
    <name type="scientific">Suillus fuscotomentosus</name>
    <dbReference type="NCBI Taxonomy" id="1912939"/>
    <lineage>
        <taxon>Eukaryota</taxon>
        <taxon>Fungi</taxon>
        <taxon>Dikarya</taxon>
        <taxon>Basidiomycota</taxon>
        <taxon>Agaricomycotina</taxon>
        <taxon>Agaricomycetes</taxon>
        <taxon>Agaricomycetidae</taxon>
        <taxon>Boletales</taxon>
        <taxon>Suillineae</taxon>
        <taxon>Suillaceae</taxon>
        <taxon>Suillus</taxon>
    </lineage>
</organism>
<protein>
    <submittedName>
        <fullName evidence="2">Uncharacterized protein</fullName>
    </submittedName>
</protein>
<evidence type="ECO:0000256" key="1">
    <source>
        <dbReference type="SAM" id="SignalP"/>
    </source>
</evidence>